<gene>
    <name evidence="1" type="ORF">DQK91_23200</name>
</gene>
<accession>A0A6P1ZDF8</accession>
<comment type="caution">
    <text evidence="1">The sequence shown here is derived from an EMBL/GenBank/DDBJ whole genome shotgun (WGS) entry which is preliminary data.</text>
</comment>
<evidence type="ECO:0000313" key="1">
    <source>
        <dbReference type="EMBL" id="TVM25116.1"/>
    </source>
</evidence>
<dbReference type="RefSeq" id="WP_167512699.1">
    <property type="nucleotide sequence ID" value="NZ_QMIF01000290.1"/>
</dbReference>
<dbReference type="InterPro" id="IPR011990">
    <property type="entry name" value="TPR-like_helical_dom_sf"/>
</dbReference>
<organism evidence="1 2">
    <name type="scientific">Oceanidesulfovibrio marinus</name>
    <dbReference type="NCBI Taxonomy" id="370038"/>
    <lineage>
        <taxon>Bacteria</taxon>
        <taxon>Pseudomonadati</taxon>
        <taxon>Thermodesulfobacteriota</taxon>
        <taxon>Desulfovibrionia</taxon>
        <taxon>Desulfovibrionales</taxon>
        <taxon>Desulfovibrionaceae</taxon>
        <taxon>Oceanidesulfovibrio</taxon>
    </lineage>
</organism>
<feature type="non-terminal residue" evidence="1">
    <location>
        <position position="1"/>
    </location>
</feature>
<evidence type="ECO:0008006" key="3">
    <source>
        <dbReference type="Google" id="ProtNLM"/>
    </source>
</evidence>
<dbReference type="Gene3D" id="1.25.40.10">
    <property type="entry name" value="Tetratricopeptide repeat domain"/>
    <property type="match status" value="1"/>
</dbReference>
<dbReference type="EMBL" id="QMIF01000290">
    <property type="protein sequence ID" value="TVM25116.1"/>
    <property type="molecule type" value="Genomic_DNA"/>
</dbReference>
<protein>
    <recommendedName>
        <fullName evidence="3">Outer membrane lipoprotein BamD-like domain-containing protein</fullName>
    </recommendedName>
</protein>
<dbReference type="AlphaFoldDB" id="A0A6P1ZDF8"/>
<reference evidence="1 2" key="1">
    <citation type="submission" date="2018-06" db="EMBL/GenBank/DDBJ databases">
        <title>Complete genome of Desulfovibrio marinus P48SEP.</title>
        <authorList>
            <person name="Crispim J.S."/>
            <person name="Vidigal P.M.P."/>
            <person name="Silva L.C.F."/>
            <person name="Araujo L.C."/>
            <person name="Laguardia C.N."/>
            <person name="Dias R.S."/>
            <person name="Sousa M.P."/>
            <person name="Paula S.O."/>
            <person name="Silva C."/>
        </authorList>
    </citation>
    <scope>NUCLEOTIDE SEQUENCE [LARGE SCALE GENOMIC DNA]</scope>
    <source>
        <strain evidence="1 2">P48SEP</strain>
    </source>
</reference>
<evidence type="ECO:0000313" key="2">
    <source>
        <dbReference type="Proteomes" id="UP000434052"/>
    </source>
</evidence>
<sequence length="65" mass="7322">TTAPEAIYKEIVSKHPASALAPLAQLKLAMWYMHGNQQRDTLVAIPDFLTRYPESPLMPRDKEVA</sequence>
<proteinExistence type="predicted"/>
<name>A0A6P1ZDF8_9BACT</name>
<dbReference type="Proteomes" id="UP000434052">
    <property type="component" value="Unassembled WGS sequence"/>
</dbReference>